<evidence type="ECO:0000313" key="6">
    <source>
        <dbReference type="Proteomes" id="UP000433883"/>
    </source>
</evidence>
<gene>
    <name evidence="3" type="ORF">BLS_009953</name>
    <name evidence="4" type="ORF">EG327_011644</name>
    <name evidence="5" type="ORF">EG328_007803</name>
</gene>
<dbReference type="OrthoDB" id="6423603at2759"/>
<evidence type="ECO:0000259" key="2">
    <source>
        <dbReference type="Pfam" id="PF11274"/>
    </source>
</evidence>
<evidence type="ECO:0000313" key="4">
    <source>
        <dbReference type="EMBL" id="KAE9967025.1"/>
    </source>
</evidence>
<evidence type="ECO:0000313" key="8">
    <source>
        <dbReference type="Proteomes" id="UP000490939"/>
    </source>
</evidence>
<dbReference type="Proteomes" id="UP000447873">
    <property type="component" value="Unassembled WGS sequence"/>
</dbReference>
<comment type="caution">
    <text evidence="3">The sequence shown here is derived from an EMBL/GenBank/DDBJ whole genome shotgun (WGS) entry which is preliminary data.</text>
</comment>
<dbReference type="AlphaFoldDB" id="A0A8H3U425"/>
<keyword evidence="8" id="KW-1185">Reference proteome</keyword>
<dbReference type="PANTHER" id="PTHR40370:SF1">
    <property type="entry name" value="DUF3074 DOMAIN-CONTAINING PROTEIN"/>
    <property type="match status" value="1"/>
</dbReference>
<dbReference type="EMBL" id="WNWR01000942">
    <property type="protein sequence ID" value="KAE9967025.1"/>
    <property type="molecule type" value="Genomic_DNA"/>
</dbReference>
<dbReference type="EMBL" id="WNWQ01000951">
    <property type="protein sequence ID" value="KAE9962855.1"/>
    <property type="molecule type" value="Genomic_DNA"/>
</dbReference>
<dbReference type="PANTHER" id="PTHR40370">
    <property type="entry name" value="EXPRESSED PROTEIN"/>
    <property type="match status" value="1"/>
</dbReference>
<dbReference type="Proteomes" id="UP000433883">
    <property type="component" value="Unassembled WGS sequence"/>
</dbReference>
<protein>
    <recommendedName>
        <fullName evidence="2">DUF3074 domain-containing protein</fullName>
    </recommendedName>
</protein>
<feature type="region of interest" description="Disordered" evidence="1">
    <location>
        <begin position="140"/>
        <end position="163"/>
    </location>
</feature>
<feature type="domain" description="DUF3074" evidence="2">
    <location>
        <begin position="86"/>
        <end position="338"/>
    </location>
</feature>
<evidence type="ECO:0000313" key="7">
    <source>
        <dbReference type="Proteomes" id="UP000447873"/>
    </source>
</evidence>
<dbReference type="InterPro" id="IPR024500">
    <property type="entry name" value="DUF3074"/>
</dbReference>
<name>A0A8H3U425_VENIN</name>
<accession>A0A8H3U425</accession>
<evidence type="ECO:0000313" key="3">
    <source>
        <dbReference type="EMBL" id="KAE9962855.1"/>
    </source>
</evidence>
<sequence length="407" mass="45961">MATPTLQPRSYVCLTPRTRNQIPFHPTLGNDPAVSPNLRNFCDNVHREGRRLIGTEIGERKWFEGHPKNSLPCTRSTSEYHKEETWYAKSSTHTRNELAWDDFETGLLQDRSRIGYHYTPDIYDRQFICSWPVQDPTLEASDDGRSALTGESPASDAATDADSIKPNLNLTQLQALEAAEKKAPEQVANMMPPGFTLQIYEMAYRGFDKGIVPFRNRVFPVLVLTKSNFEAEGPHEVSRSFLMIQIPLDLTDVPVAYYSNSKHRSLHVANKEQKKEVVIGRYASVEHCYQLPGSFNMTHWDKALAIDLRGQAKGSRTILLEHVVPRLLCENVDSFIQWSRDGRVERPLLPALVGNPPTSEEAAKDRGTGFEETELIQPNRGTKRKADGTTERDTKAKIKKAIGCKIL</sequence>
<evidence type="ECO:0000313" key="5">
    <source>
        <dbReference type="EMBL" id="KAE9968073.1"/>
    </source>
</evidence>
<feature type="compositionally biased region" description="Low complexity" evidence="1">
    <location>
        <begin position="152"/>
        <end position="161"/>
    </location>
</feature>
<proteinExistence type="predicted"/>
<organism evidence="3 6">
    <name type="scientific">Venturia inaequalis</name>
    <name type="common">Apple scab fungus</name>
    <dbReference type="NCBI Taxonomy" id="5025"/>
    <lineage>
        <taxon>Eukaryota</taxon>
        <taxon>Fungi</taxon>
        <taxon>Dikarya</taxon>
        <taxon>Ascomycota</taxon>
        <taxon>Pezizomycotina</taxon>
        <taxon>Dothideomycetes</taxon>
        <taxon>Pleosporomycetidae</taxon>
        <taxon>Venturiales</taxon>
        <taxon>Venturiaceae</taxon>
        <taxon>Venturia</taxon>
    </lineage>
</organism>
<dbReference type="Pfam" id="PF11274">
    <property type="entry name" value="DUF3074"/>
    <property type="match status" value="1"/>
</dbReference>
<evidence type="ECO:0000256" key="1">
    <source>
        <dbReference type="SAM" id="MobiDB-lite"/>
    </source>
</evidence>
<dbReference type="EMBL" id="WNWS01000423">
    <property type="protein sequence ID" value="KAE9968073.1"/>
    <property type="molecule type" value="Genomic_DNA"/>
</dbReference>
<dbReference type="Proteomes" id="UP000490939">
    <property type="component" value="Unassembled WGS sequence"/>
</dbReference>
<reference evidence="3 6" key="1">
    <citation type="submission" date="2019-11" db="EMBL/GenBank/DDBJ databases">
        <title>Venturia inaequalis Genome Resource.</title>
        <authorList>
            <person name="Lichtner F.J."/>
        </authorList>
    </citation>
    <scope>NUCLEOTIDE SEQUENCE [LARGE SCALE GENOMIC DNA]</scope>
    <source>
        <strain evidence="5 7">120213</strain>
        <strain evidence="3">Bline_iso_100314</strain>
        <strain evidence="4 8">DMI_063113</strain>
    </source>
</reference>